<feature type="domain" description="Low molecular weight protein antigen 6 PH" evidence="2">
    <location>
        <begin position="105"/>
        <end position="175"/>
    </location>
</feature>
<sequence length="184" mass="20642">MTDSTAGAPGDYQPKKTLSDEEILAYTTADPFAMTSTKPWELTITSPFLRKVSWLCIAILIPVHVFMGVMLDVEFTGAYITLIDKFAFPGIGVILSIIAWLVFNRPRLRANADGVEIRNIIGTRFYPWAVIYGLAFPEGSRMARIELPNFEYVPVWAIQSGDKEAAIAATREFRELEAKYMPLD</sequence>
<dbReference type="InterPro" id="IPR019692">
    <property type="entry name" value="CFP-6_PH"/>
</dbReference>
<gene>
    <name evidence="3" type="ORF">CAT723_10090</name>
</gene>
<keyword evidence="1" id="KW-1133">Transmembrane helix</keyword>
<feature type="transmembrane region" description="Helical" evidence="1">
    <location>
        <begin position="86"/>
        <end position="103"/>
    </location>
</feature>
<evidence type="ECO:0000259" key="2">
    <source>
        <dbReference type="Pfam" id="PF10756"/>
    </source>
</evidence>
<dbReference type="AlphaFoldDB" id="A0AAV5G899"/>
<reference evidence="3" key="1">
    <citation type="submission" date="2021-12" db="EMBL/GenBank/DDBJ databases">
        <title>Draft genome sequence of Corynebacterium ammoniagenes strain T-723.</title>
        <authorList>
            <person name="Matsuzawa M."/>
            <person name="Hiratani M."/>
            <person name="Abe I."/>
            <person name="Tsuji Y."/>
            <person name="Nakamura J."/>
        </authorList>
    </citation>
    <scope>NUCLEOTIDE SEQUENCE</scope>
    <source>
        <strain evidence="3">T-723</strain>
    </source>
</reference>
<evidence type="ECO:0000313" key="3">
    <source>
        <dbReference type="EMBL" id="GJN42530.1"/>
    </source>
</evidence>
<organism evidence="3 4">
    <name type="scientific">Corynebacterium ammoniagenes</name>
    <name type="common">Brevibacterium ammoniagenes</name>
    <dbReference type="NCBI Taxonomy" id="1697"/>
    <lineage>
        <taxon>Bacteria</taxon>
        <taxon>Bacillati</taxon>
        <taxon>Actinomycetota</taxon>
        <taxon>Actinomycetes</taxon>
        <taxon>Mycobacteriales</taxon>
        <taxon>Corynebacteriaceae</taxon>
        <taxon>Corynebacterium</taxon>
    </lineage>
</organism>
<dbReference type="RefSeq" id="WP_040354607.1">
    <property type="nucleotide sequence ID" value="NZ_BQKK01000001.1"/>
</dbReference>
<dbReference type="Proteomes" id="UP001054925">
    <property type="component" value="Unassembled WGS sequence"/>
</dbReference>
<keyword evidence="1" id="KW-0472">Membrane</keyword>
<evidence type="ECO:0000313" key="4">
    <source>
        <dbReference type="Proteomes" id="UP001054925"/>
    </source>
</evidence>
<name>A0AAV5G899_CORAM</name>
<dbReference type="Pfam" id="PF10756">
    <property type="entry name" value="bPH_6"/>
    <property type="match status" value="1"/>
</dbReference>
<proteinExistence type="predicted"/>
<comment type="caution">
    <text evidence="3">The sequence shown here is derived from an EMBL/GenBank/DDBJ whole genome shotgun (WGS) entry which is preliminary data.</text>
</comment>
<dbReference type="EMBL" id="BQKK01000001">
    <property type="protein sequence ID" value="GJN42530.1"/>
    <property type="molecule type" value="Genomic_DNA"/>
</dbReference>
<feature type="transmembrane region" description="Helical" evidence="1">
    <location>
        <begin position="52"/>
        <end position="71"/>
    </location>
</feature>
<keyword evidence="1" id="KW-0812">Transmembrane</keyword>
<accession>A0AAV5G899</accession>
<protein>
    <recommendedName>
        <fullName evidence="2">Low molecular weight protein antigen 6 PH domain-containing protein</fullName>
    </recommendedName>
</protein>
<evidence type="ECO:0000256" key="1">
    <source>
        <dbReference type="SAM" id="Phobius"/>
    </source>
</evidence>